<comment type="cofactor">
    <cofactor evidence="3">
        <name>Mn(2+)</name>
        <dbReference type="ChEBI" id="CHEBI:29035"/>
    </cofactor>
</comment>
<dbReference type="EC" id="3.5.4.2" evidence="3"/>
<evidence type="ECO:0000259" key="4">
    <source>
        <dbReference type="Pfam" id="PF01979"/>
    </source>
</evidence>
<keyword evidence="1 3" id="KW-0378">Hydrolase</keyword>
<dbReference type="Pfam" id="PF13382">
    <property type="entry name" value="Adenine_deam_C"/>
    <property type="match status" value="1"/>
</dbReference>
<dbReference type="NCBIfam" id="TIGR01178">
    <property type="entry name" value="ade"/>
    <property type="match status" value="1"/>
</dbReference>
<dbReference type="HAMAP" id="MF_01518">
    <property type="entry name" value="Adenine_deamin"/>
    <property type="match status" value="1"/>
</dbReference>
<dbReference type="InterPro" id="IPR026912">
    <property type="entry name" value="Adenine_deam_C"/>
</dbReference>
<sequence length="548" mass="59482">MLRQSFELSGHILDLVHQRQFPGTIQIVNGRITAITETTEPVPDRFYSCGLVDAHVHIESSLLAPSAFARAASIHGSVATVSDPHEIANVLGIPGVEWMLENASQSLFKFFFGAPSCVPATAFETAGASFGPEEIDALLKREEIGYLAEVMNFPAVIARDPRMMAIIDVAKRYGKHIDGHAPGVTGTALEQYIGAGIETDHECVTEAEGRERLELGMKVAIREGSAARNFDALWPLVKDYPRDCMLCSDDKHPDDLIVGHINQLVARLVANGIDPLIALRTASINTIDHYELPVGRLCTGDPADIVEWSNLTDFTANRVWIDGHLVAEAQSPQLTPVPIHAINRFDTAEKEARDFLIAAPSSTPTARVIRAFDGQLITASSQRTLVTQGGYCISSVEDDLLKIAVVNRYADRPPAVGFVENFGLHEGAFASSVAHDSHNIVVVGVDDHSIARAVNLVIQHRGGLSAAIGTREQVLPLPIAGLMSDGDAWQTGQQFEELTKMVRASGCPMRSPFMTLSFMALLVIPELKIGDLGLFDVNRFQATTLFPQ</sequence>
<dbReference type="OrthoDB" id="9775607at2"/>
<accession>D5EQA3</accession>
<dbReference type="RefSeq" id="WP_013042595.1">
    <property type="nucleotide sequence ID" value="NC_014008.1"/>
</dbReference>
<dbReference type="Gene3D" id="3.20.20.140">
    <property type="entry name" value="Metal-dependent hydrolases"/>
    <property type="match status" value="1"/>
</dbReference>
<proteinExistence type="inferred from homology"/>
<gene>
    <name evidence="3" type="primary">ade</name>
    <name evidence="6" type="ordered locus">Caka_0847</name>
</gene>
<evidence type="ECO:0000256" key="2">
    <source>
        <dbReference type="ARBA" id="ARBA00023211"/>
    </source>
</evidence>
<dbReference type="KEGG" id="caa:Caka_0847"/>
<dbReference type="PANTHER" id="PTHR11113:SF2">
    <property type="entry name" value="ADENINE DEAMINASE"/>
    <property type="match status" value="1"/>
</dbReference>
<dbReference type="InterPro" id="IPR032466">
    <property type="entry name" value="Metal_Hydrolase"/>
</dbReference>
<dbReference type="GO" id="GO:0006146">
    <property type="term" value="P:adenine catabolic process"/>
    <property type="evidence" value="ECO:0007669"/>
    <property type="project" value="InterPro"/>
</dbReference>
<protein>
    <recommendedName>
        <fullName evidence="3">Adenine deaminase</fullName>
        <shortName evidence="3">Adenase</shortName>
        <shortName evidence="3">Adenine aminase</shortName>
        <ecNumber evidence="3">3.5.4.2</ecNumber>
    </recommendedName>
</protein>
<dbReference type="eggNOG" id="COG1001">
    <property type="taxonomic scope" value="Bacteria"/>
</dbReference>
<dbReference type="InterPro" id="IPR006680">
    <property type="entry name" value="Amidohydro-rel"/>
</dbReference>
<dbReference type="SUPFAM" id="SSF51556">
    <property type="entry name" value="Metallo-dependent hydrolases"/>
    <property type="match status" value="1"/>
</dbReference>
<evidence type="ECO:0000256" key="3">
    <source>
        <dbReference type="HAMAP-Rule" id="MF_01518"/>
    </source>
</evidence>
<comment type="catalytic activity">
    <reaction evidence="3">
        <text>adenine + H2O + H(+) = hypoxanthine + NH4(+)</text>
        <dbReference type="Rhea" id="RHEA:23688"/>
        <dbReference type="ChEBI" id="CHEBI:15377"/>
        <dbReference type="ChEBI" id="CHEBI:15378"/>
        <dbReference type="ChEBI" id="CHEBI:16708"/>
        <dbReference type="ChEBI" id="CHEBI:17368"/>
        <dbReference type="ChEBI" id="CHEBI:28938"/>
        <dbReference type="EC" id="3.5.4.2"/>
    </reaction>
</comment>
<evidence type="ECO:0000259" key="5">
    <source>
        <dbReference type="Pfam" id="PF13382"/>
    </source>
</evidence>
<dbReference type="InterPro" id="IPR006679">
    <property type="entry name" value="Adenine_deam"/>
</dbReference>
<dbReference type="PANTHER" id="PTHR11113">
    <property type="entry name" value="N-ACETYLGLUCOSAMINE-6-PHOSPHATE DEACETYLASE"/>
    <property type="match status" value="1"/>
</dbReference>
<dbReference type="Pfam" id="PF01979">
    <property type="entry name" value="Amidohydro_1"/>
    <property type="match status" value="1"/>
</dbReference>
<dbReference type="Proteomes" id="UP000000925">
    <property type="component" value="Chromosome"/>
</dbReference>
<dbReference type="EMBL" id="CP001998">
    <property type="protein sequence ID" value="ADE53871.1"/>
    <property type="molecule type" value="Genomic_DNA"/>
</dbReference>
<dbReference type="GO" id="GO:0000034">
    <property type="term" value="F:adenine deaminase activity"/>
    <property type="evidence" value="ECO:0007669"/>
    <property type="project" value="UniProtKB-UniRule"/>
</dbReference>
<comment type="similarity">
    <text evidence="3">Belongs to the metallo-dependent hydrolases superfamily. Adenine deaminase family.</text>
</comment>
<reference evidence="6 7" key="1">
    <citation type="journal article" date="2010" name="Stand. Genomic Sci.">
        <title>Complete genome sequence of Coraliomargarita akajimensis type strain (04OKA010-24).</title>
        <authorList>
            <person name="Mavromatis K."/>
            <person name="Abt B."/>
            <person name="Brambilla E."/>
            <person name="Lapidus A."/>
            <person name="Copeland A."/>
            <person name="Deshpande S."/>
            <person name="Nolan M."/>
            <person name="Lucas S."/>
            <person name="Tice H."/>
            <person name="Cheng J.F."/>
            <person name="Han C."/>
            <person name="Detter J.C."/>
            <person name="Woyke T."/>
            <person name="Goodwin L."/>
            <person name="Pitluck S."/>
            <person name="Held B."/>
            <person name="Brettin T."/>
            <person name="Tapia R."/>
            <person name="Ivanova N."/>
            <person name="Mikhailova N."/>
            <person name="Pati A."/>
            <person name="Liolios K."/>
            <person name="Chen A."/>
            <person name="Palaniappan K."/>
            <person name="Land M."/>
            <person name="Hauser L."/>
            <person name="Chang Y.J."/>
            <person name="Jeffries C.D."/>
            <person name="Rohde M."/>
            <person name="Goker M."/>
            <person name="Bristow J."/>
            <person name="Eisen J.A."/>
            <person name="Markowitz V."/>
            <person name="Hugenholtz P."/>
            <person name="Klenk H.P."/>
            <person name="Kyrpides N.C."/>
        </authorList>
    </citation>
    <scope>NUCLEOTIDE SEQUENCE [LARGE SCALE GENOMIC DNA]</scope>
    <source>
        <strain evidence="7">DSM 45221 / IAM 15411 / JCM 23193 / KCTC 12865</strain>
    </source>
</reference>
<dbReference type="CDD" id="cd01295">
    <property type="entry name" value="AdeC"/>
    <property type="match status" value="1"/>
</dbReference>
<evidence type="ECO:0000256" key="1">
    <source>
        <dbReference type="ARBA" id="ARBA00022801"/>
    </source>
</evidence>
<dbReference type="HOGENOM" id="CLU_027935_0_0_0"/>
<feature type="domain" description="Amidohydrolase-related" evidence="4">
    <location>
        <begin position="50"/>
        <end position="326"/>
    </location>
</feature>
<dbReference type="AlphaFoldDB" id="D5EQA3"/>
<organism evidence="6 7">
    <name type="scientific">Coraliomargarita akajimensis (strain DSM 45221 / IAM 15411 / JCM 23193 / KCTC 12865 / 04OKA010-24)</name>
    <dbReference type="NCBI Taxonomy" id="583355"/>
    <lineage>
        <taxon>Bacteria</taxon>
        <taxon>Pseudomonadati</taxon>
        <taxon>Verrucomicrobiota</taxon>
        <taxon>Opitutia</taxon>
        <taxon>Puniceicoccales</taxon>
        <taxon>Coraliomargaritaceae</taxon>
        <taxon>Coraliomargarita</taxon>
    </lineage>
</organism>
<feature type="domain" description="Adenine deaminase C-terminal" evidence="5">
    <location>
        <begin position="375"/>
        <end position="541"/>
    </location>
</feature>
<evidence type="ECO:0000313" key="7">
    <source>
        <dbReference type="Proteomes" id="UP000000925"/>
    </source>
</evidence>
<dbReference type="STRING" id="583355.Caka_0847"/>
<keyword evidence="7" id="KW-1185">Reference proteome</keyword>
<name>D5EQA3_CORAD</name>
<evidence type="ECO:0000313" key="6">
    <source>
        <dbReference type="EMBL" id="ADE53871.1"/>
    </source>
</evidence>
<keyword evidence="2 3" id="KW-0464">Manganese</keyword>